<reference evidence="4 5" key="1">
    <citation type="journal article" date="2018" name="Sci. Rep.">
        <title>Genome sequence of the cauliflower mushroom Sparassis crispa (Hanabiratake) and its association with beneficial usage.</title>
        <authorList>
            <person name="Kiyama R."/>
            <person name="Furutani Y."/>
            <person name="Kawaguchi K."/>
            <person name="Nakanishi T."/>
        </authorList>
    </citation>
    <scope>NUCLEOTIDE SEQUENCE [LARGE SCALE GENOMIC DNA]</scope>
</reference>
<dbReference type="Pfam" id="PF00561">
    <property type="entry name" value="Abhydrolase_1"/>
    <property type="match status" value="1"/>
</dbReference>
<gene>
    <name evidence="4" type="ORF">SCP_0603800</name>
</gene>
<dbReference type="EMBL" id="BFAD01000006">
    <property type="protein sequence ID" value="GBE84401.1"/>
    <property type="molecule type" value="Genomic_DNA"/>
</dbReference>
<dbReference type="SUPFAM" id="SSF53474">
    <property type="entry name" value="alpha/beta-Hydrolases"/>
    <property type="match status" value="1"/>
</dbReference>
<organism evidence="4 5">
    <name type="scientific">Sparassis crispa</name>
    <dbReference type="NCBI Taxonomy" id="139825"/>
    <lineage>
        <taxon>Eukaryota</taxon>
        <taxon>Fungi</taxon>
        <taxon>Dikarya</taxon>
        <taxon>Basidiomycota</taxon>
        <taxon>Agaricomycotina</taxon>
        <taxon>Agaricomycetes</taxon>
        <taxon>Polyporales</taxon>
        <taxon>Sparassidaceae</taxon>
        <taxon>Sparassis</taxon>
    </lineage>
</organism>
<proteinExistence type="inferred from homology"/>
<dbReference type="GO" id="GO:0052689">
    <property type="term" value="F:carboxylic ester hydrolase activity"/>
    <property type="evidence" value="ECO:0007669"/>
    <property type="project" value="TreeGrafter"/>
</dbReference>
<comment type="caution">
    <text evidence="4">The sequence shown here is derived from an EMBL/GenBank/DDBJ whole genome shotgun (WGS) entry which is preliminary data.</text>
</comment>
<dbReference type="GO" id="GO:0005739">
    <property type="term" value="C:mitochondrion"/>
    <property type="evidence" value="ECO:0007669"/>
    <property type="project" value="TreeGrafter"/>
</dbReference>
<dbReference type="AlphaFoldDB" id="A0A401GQ90"/>
<dbReference type="PANTHER" id="PTHR46118">
    <property type="entry name" value="PROTEIN ABHD11"/>
    <property type="match status" value="1"/>
</dbReference>
<sequence>MRVLLPSSGARTANIRTSRALQRAFLTRQAGQPVHLRYAKLVPKNGDDESYPLVILHGLFGTKQHWLSLSKAFLRDLRRPIYSLDLRNHGSSPHAAPMTYAHMADDVVQFCKEHSLARISLLGHSMGGKIAMTVALSPETPPDLLRHLIVADIAPSRGALSPEFSDYVIAMQTIEERKVTSRKEAQDILSEYEKDPMIRAFLLMNLIESHGVMKFRIPLDIISQSISELGSFPYEPGERQWNGPTLFIRGNQSNYINEKNIPIAKGFFPRMVLKALDAGHWVQAEKPNEFKEFVTDFIKNEG</sequence>
<keyword evidence="5" id="KW-1185">Reference proteome</keyword>
<dbReference type="STRING" id="139825.A0A401GQ90"/>
<protein>
    <submittedName>
        <fullName evidence="4">Abhydrolase domain-containing protein</fullName>
    </submittedName>
</protein>
<accession>A0A401GQ90</accession>
<dbReference type="Gene3D" id="3.40.50.1820">
    <property type="entry name" value="alpha/beta hydrolase"/>
    <property type="match status" value="1"/>
</dbReference>
<dbReference type="GeneID" id="38781318"/>
<dbReference type="PANTHER" id="PTHR46118:SF4">
    <property type="entry name" value="PROTEIN ABHD11"/>
    <property type="match status" value="1"/>
</dbReference>
<feature type="domain" description="AB hydrolase-1" evidence="3">
    <location>
        <begin position="51"/>
        <end position="287"/>
    </location>
</feature>
<evidence type="ECO:0000259" key="3">
    <source>
        <dbReference type="Pfam" id="PF00561"/>
    </source>
</evidence>
<evidence type="ECO:0000313" key="5">
    <source>
        <dbReference type="Proteomes" id="UP000287166"/>
    </source>
</evidence>
<dbReference type="FunCoup" id="A0A401GQ90">
    <property type="interactions" value="279"/>
</dbReference>
<evidence type="ECO:0000256" key="1">
    <source>
        <dbReference type="ARBA" id="ARBA00008645"/>
    </source>
</evidence>
<dbReference type="InParanoid" id="A0A401GQ90"/>
<dbReference type="Proteomes" id="UP000287166">
    <property type="component" value="Unassembled WGS sequence"/>
</dbReference>
<dbReference type="OrthoDB" id="8119704at2759"/>
<dbReference type="FunFam" id="3.40.50.1820:FF:000039">
    <property type="entry name" value="Esterase ybfF"/>
    <property type="match status" value="1"/>
</dbReference>
<dbReference type="RefSeq" id="XP_027615314.1">
    <property type="nucleotide sequence ID" value="XM_027759513.1"/>
</dbReference>
<dbReference type="InterPro" id="IPR000073">
    <property type="entry name" value="AB_hydrolase_1"/>
</dbReference>
<comment type="similarity">
    <text evidence="1">Belongs to the AB hydrolase superfamily.</text>
</comment>
<name>A0A401GQ90_9APHY</name>
<evidence type="ECO:0000256" key="2">
    <source>
        <dbReference type="ARBA" id="ARBA00022801"/>
    </source>
</evidence>
<dbReference type="InterPro" id="IPR029058">
    <property type="entry name" value="AB_hydrolase_fold"/>
</dbReference>
<evidence type="ECO:0000313" key="4">
    <source>
        <dbReference type="EMBL" id="GBE84401.1"/>
    </source>
</evidence>
<keyword evidence="2 4" id="KW-0378">Hydrolase</keyword>